<reference evidence="2" key="1">
    <citation type="submission" date="2023-08" db="EMBL/GenBank/DDBJ databases">
        <title>Functional and genomic diversity of the sorghum phyllosphere microbiome.</title>
        <authorList>
            <person name="Shade A."/>
        </authorList>
    </citation>
    <scope>NUCLEOTIDE SEQUENCE</scope>
    <source>
        <strain evidence="2">SORGH_AS_0974</strain>
    </source>
</reference>
<comment type="caution">
    <text evidence="2">The sequence shown here is derived from an EMBL/GenBank/DDBJ whole genome shotgun (WGS) entry which is preliminary data.</text>
</comment>
<evidence type="ECO:0000256" key="1">
    <source>
        <dbReference type="SAM" id="SignalP"/>
    </source>
</evidence>
<evidence type="ECO:0000313" key="2">
    <source>
        <dbReference type="EMBL" id="MDR6100035.1"/>
    </source>
</evidence>
<dbReference type="AlphaFoldDB" id="A0AAJ2B656"/>
<dbReference type="Pfam" id="PF12889">
    <property type="entry name" value="DUF3829"/>
    <property type="match status" value="1"/>
</dbReference>
<dbReference type="Proteomes" id="UP001255601">
    <property type="component" value="Unassembled WGS sequence"/>
</dbReference>
<dbReference type="InterPro" id="IPR024291">
    <property type="entry name" value="DUF3829"/>
</dbReference>
<protein>
    <recommendedName>
        <fullName evidence="4">DUF3829 domain-containing protein</fullName>
    </recommendedName>
</protein>
<feature type="chain" id="PRO_5042463220" description="DUF3829 domain-containing protein" evidence="1">
    <location>
        <begin position="24"/>
        <end position="303"/>
    </location>
</feature>
<organism evidence="2 3">
    <name type="scientific">Agrobacterium larrymoorei</name>
    <dbReference type="NCBI Taxonomy" id="160699"/>
    <lineage>
        <taxon>Bacteria</taxon>
        <taxon>Pseudomonadati</taxon>
        <taxon>Pseudomonadota</taxon>
        <taxon>Alphaproteobacteria</taxon>
        <taxon>Hyphomicrobiales</taxon>
        <taxon>Rhizobiaceae</taxon>
        <taxon>Rhizobium/Agrobacterium group</taxon>
        <taxon>Agrobacterium</taxon>
    </lineage>
</organism>
<accession>A0AAJ2B656</accession>
<keyword evidence="1" id="KW-0732">Signal</keyword>
<evidence type="ECO:0000313" key="3">
    <source>
        <dbReference type="Proteomes" id="UP001255601"/>
    </source>
</evidence>
<feature type="signal peptide" evidence="1">
    <location>
        <begin position="1"/>
        <end position="23"/>
    </location>
</feature>
<dbReference type="EMBL" id="JAVIZC010000001">
    <property type="protein sequence ID" value="MDR6100035.1"/>
    <property type="molecule type" value="Genomic_DNA"/>
</dbReference>
<evidence type="ECO:0008006" key="4">
    <source>
        <dbReference type="Google" id="ProtNLM"/>
    </source>
</evidence>
<name>A0AAJ2B656_9HYPH</name>
<sequence length="303" mass="34147">MKKLIRFFVCLAFTMALAPTAWAQSGEEDHGATVEKMNAYVGFMNRAIRASDSLSRYESWVNMKKGPTGKERIIYGLYAPYDVRTEIAAAEEATGAEPKMPELDAAMTRFITVYKELAPVLEKASKYYDRSDYKSDKMQGGKEFHAQIVKFADEFSKARTEADTLLAKEKRQIDLQELAGLEKAEGKKSRWQVRNIMIKAQAVMETLPSGGETKVDLGAYDSSLKDYAEAVKVFDDYATEHPGSFHVFESSPATLLSKLRDFQEKLQKSKGDARKAANDLEWIYNDYNMMVSTSQSATMFSKD</sequence>
<proteinExistence type="predicted"/>
<gene>
    <name evidence="2" type="ORF">QE369_000213</name>
</gene>